<protein>
    <submittedName>
        <fullName evidence="5">AraC family transcriptional regulator</fullName>
    </submittedName>
</protein>
<name>A0A3N4PWV4_9BACT</name>
<evidence type="ECO:0000256" key="1">
    <source>
        <dbReference type="ARBA" id="ARBA00023015"/>
    </source>
</evidence>
<comment type="caution">
    <text evidence="5">The sequence shown here is derived from an EMBL/GenBank/DDBJ whole genome shotgun (WGS) entry which is preliminary data.</text>
</comment>
<dbReference type="PANTHER" id="PTHR46796">
    <property type="entry name" value="HTH-TYPE TRANSCRIPTIONAL ACTIVATOR RHAS-RELATED"/>
    <property type="match status" value="1"/>
</dbReference>
<dbReference type="GO" id="GO:0043565">
    <property type="term" value="F:sequence-specific DNA binding"/>
    <property type="evidence" value="ECO:0007669"/>
    <property type="project" value="InterPro"/>
</dbReference>
<sequence>MSYTTIQPCEELKAYISHFWVATWQEQLPAAGSTYYVTASSLTELAFGFAGPDLMWSSAQGHTCNHGQYPAGGFYGLFGVSMYSHAVPALFHLPASELNDRFLSLDTLLGNDGKMMEERIAMAANTQERIGILTGYFMAQVKREKLRDSLISNAARYIRIHSGMANIVNISRTCCLSQKQFERRFKAFTGFNPKLYARIVRFETTLNNYARYHSLTEAAHANGYYDQAHFIRDFRTFAGYSPVRFLELSGY</sequence>
<dbReference type="AlphaFoldDB" id="A0A3N4PWV4"/>
<dbReference type="Proteomes" id="UP000278351">
    <property type="component" value="Unassembled WGS sequence"/>
</dbReference>
<dbReference type="EMBL" id="RPDH01000002">
    <property type="protein sequence ID" value="RPE08170.1"/>
    <property type="molecule type" value="Genomic_DNA"/>
</dbReference>
<feature type="domain" description="HTH araC/xylS-type" evidence="4">
    <location>
        <begin position="144"/>
        <end position="248"/>
    </location>
</feature>
<keyword evidence="3" id="KW-0804">Transcription</keyword>
<dbReference type="GO" id="GO:0003700">
    <property type="term" value="F:DNA-binding transcription factor activity"/>
    <property type="evidence" value="ECO:0007669"/>
    <property type="project" value="InterPro"/>
</dbReference>
<organism evidence="5 6">
    <name type="scientific">Chitinophaga lutea</name>
    <dbReference type="NCBI Taxonomy" id="2488634"/>
    <lineage>
        <taxon>Bacteria</taxon>
        <taxon>Pseudomonadati</taxon>
        <taxon>Bacteroidota</taxon>
        <taxon>Chitinophagia</taxon>
        <taxon>Chitinophagales</taxon>
        <taxon>Chitinophagaceae</taxon>
        <taxon>Chitinophaga</taxon>
    </lineage>
</organism>
<evidence type="ECO:0000259" key="4">
    <source>
        <dbReference type="PROSITE" id="PS01124"/>
    </source>
</evidence>
<evidence type="ECO:0000313" key="5">
    <source>
        <dbReference type="EMBL" id="RPE08170.1"/>
    </source>
</evidence>
<reference evidence="5 6" key="1">
    <citation type="submission" date="2018-11" db="EMBL/GenBank/DDBJ databases">
        <title>Chitinophaga lutea sp.nov., isolate from arsenic contaminated soil.</title>
        <authorList>
            <person name="Zong Y."/>
        </authorList>
    </citation>
    <scope>NUCLEOTIDE SEQUENCE [LARGE SCALE GENOMIC DNA]</scope>
    <source>
        <strain evidence="5 6">ZY74</strain>
    </source>
</reference>
<gene>
    <name evidence="5" type="ORF">EGT74_13965</name>
</gene>
<dbReference type="Gene3D" id="1.10.10.60">
    <property type="entry name" value="Homeodomain-like"/>
    <property type="match status" value="1"/>
</dbReference>
<keyword evidence="6" id="KW-1185">Reference proteome</keyword>
<proteinExistence type="predicted"/>
<keyword evidence="2" id="KW-0238">DNA-binding</keyword>
<dbReference type="InterPro" id="IPR046532">
    <property type="entry name" value="DUF6597"/>
</dbReference>
<dbReference type="Pfam" id="PF20240">
    <property type="entry name" value="DUF6597"/>
    <property type="match status" value="1"/>
</dbReference>
<keyword evidence="1" id="KW-0805">Transcription regulation</keyword>
<dbReference type="InterPro" id="IPR018060">
    <property type="entry name" value="HTH_AraC"/>
</dbReference>
<accession>A0A3N4PWV4</accession>
<dbReference type="SMART" id="SM00342">
    <property type="entry name" value="HTH_ARAC"/>
    <property type="match status" value="1"/>
</dbReference>
<evidence type="ECO:0000313" key="6">
    <source>
        <dbReference type="Proteomes" id="UP000278351"/>
    </source>
</evidence>
<dbReference type="PANTHER" id="PTHR46796:SF13">
    <property type="entry name" value="HTH-TYPE TRANSCRIPTIONAL ACTIVATOR RHAS"/>
    <property type="match status" value="1"/>
</dbReference>
<evidence type="ECO:0000256" key="3">
    <source>
        <dbReference type="ARBA" id="ARBA00023163"/>
    </source>
</evidence>
<dbReference type="PROSITE" id="PS01124">
    <property type="entry name" value="HTH_ARAC_FAMILY_2"/>
    <property type="match status" value="1"/>
</dbReference>
<evidence type="ECO:0000256" key="2">
    <source>
        <dbReference type="ARBA" id="ARBA00023125"/>
    </source>
</evidence>
<dbReference type="OrthoDB" id="323290at2"/>
<dbReference type="InterPro" id="IPR050204">
    <property type="entry name" value="AraC_XylS_family_regulators"/>
</dbReference>
<dbReference type="Pfam" id="PF12833">
    <property type="entry name" value="HTH_18"/>
    <property type="match status" value="1"/>
</dbReference>
<dbReference type="RefSeq" id="WP_123847170.1">
    <property type="nucleotide sequence ID" value="NZ_RPDH01000002.1"/>
</dbReference>